<evidence type="ECO:0000313" key="3">
    <source>
        <dbReference type="Proteomes" id="UP000290365"/>
    </source>
</evidence>
<dbReference type="OrthoDB" id="9794183at2"/>
<dbReference type="SUPFAM" id="SSF51182">
    <property type="entry name" value="RmlC-like cupins"/>
    <property type="match status" value="1"/>
</dbReference>
<reference evidence="2 3" key="1">
    <citation type="submission" date="2019-01" db="EMBL/GenBank/DDBJ databases">
        <title>Ktedonosporobacter rubrisoli SCAWS-G2.</title>
        <authorList>
            <person name="Huang Y."/>
            <person name="Yan B."/>
        </authorList>
    </citation>
    <scope>NUCLEOTIDE SEQUENCE [LARGE SCALE GENOMIC DNA]</scope>
    <source>
        <strain evidence="2 3">SCAWS-G2</strain>
    </source>
</reference>
<dbReference type="Gene3D" id="2.60.120.10">
    <property type="entry name" value="Jelly Rolls"/>
    <property type="match status" value="1"/>
</dbReference>
<dbReference type="PANTHER" id="PTHR36440">
    <property type="entry name" value="PUTATIVE (AFU_ORTHOLOGUE AFUA_8G07350)-RELATED"/>
    <property type="match status" value="1"/>
</dbReference>
<dbReference type="AlphaFoldDB" id="A0A4P6JJ73"/>
<feature type="domain" description="Cupin type-2" evidence="1">
    <location>
        <begin position="75"/>
        <end position="132"/>
    </location>
</feature>
<evidence type="ECO:0000259" key="1">
    <source>
        <dbReference type="Pfam" id="PF07883"/>
    </source>
</evidence>
<dbReference type="EMBL" id="CP035758">
    <property type="protein sequence ID" value="QBD75073.1"/>
    <property type="molecule type" value="Genomic_DNA"/>
</dbReference>
<dbReference type="InterPro" id="IPR013096">
    <property type="entry name" value="Cupin_2"/>
</dbReference>
<keyword evidence="3" id="KW-1185">Reference proteome</keyword>
<name>A0A4P6JJ73_KTERU</name>
<evidence type="ECO:0000313" key="2">
    <source>
        <dbReference type="EMBL" id="QBD75073.1"/>
    </source>
</evidence>
<sequence>MASLSDGEIVATRRIATMTFNYTAPHNGTPTPGANPDGYMLKPDEGSMTWFVGALLTFKAKAADTHGVLTFFQCDVPYGWQAPVHKHANESELFYITEGEWEIFVNDTVHLVTPGCTVWIPQNTAHSIFVRSKRGRGYCVITPAGFEKFFEDAGEPATAPSMPTHPTHMPSPEELLEVGKEMGWVLVDPSPRRLDDHDHHEH</sequence>
<proteinExistence type="predicted"/>
<dbReference type="InterPro" id="IPR053146">
    <property type="entry name" value="QDO-like"/>
</dbReference>
<accession>A0A4P6JJ73</accession>
<dbReference type="InterPro" id="IPR011051">
    <property type="entry name" value="RmlC_Cupin_sf"/>
</dbReference>
<dbReference type="Proteomes" id="UP000290365">
    <property type="component" value="Chromosome"/>
</dbReference>
<dbReference type="KEGG" id="kbs:EPA93_03305"/>
<gene>
    <name evidence="2" type="ORF">EPA93_03305</name>
</gene>
<dbReference type="InterPro" id="IPR014710">
    <property type="entry name" value="RmlC-like_jellyroll"/>
</dbReference>
<dbReference type="Pfam" id="PF07883">
    <property type="entry name" value="Cupin_2"/>
    <property type="match status" value="1"/>
</dbReference>
<dbReference type="PANTHER" id="PTHR36440:SF1">
    <property type="entry name" value="PUTATIVE (AFU_ORTHOLOGUE AFUA_8G07350)-RELATED"/>
    <property type="match status" value="1"/>
</dbReference>
<protein>
    <submittedName>
        <fullName evidence="2">Cupin domain-containing protein</fullName>
    </submittedName>
</protein>
<organism evidence="2 3">
    <name type="scientific">Ktedonosporobacter rubrisoli</name>
    <dbReference type="NCBI Taxonomy" id="2509675"/>
    <lineage>
        <taxon>Bacteria</taxon>
        <taxon>Bacillati</taxon>
        <taxon>Chloroflexota</taxon>
        <taxon>Ktedonobacteria</taxon>
        <taxon>Ktedonobacterales</taxon>
        <taxon>Ktedonosporobacteraceae</taxon>
        <taxon>Ktedonosporobacter</taxon>
    </lineage>
</organism>